<keyword evidence="2" id="KW-0378">Hydrolase</keyword>
<gene>
    <name evidence="2" type="ORF">NK718_11155</name>
</gene>
<evidence type="ECO:0000313" key="3">
    <source>
        <dbReference type="Proteomes" id="UP001205890"/>
    </source>
</evidence>
<proteinExistence type="predicted"/>
<protein>
    <submittedName>
        <fullName evidence="2">Amidase</fullName>
        <ecNumber evidence="2">3.5.1.4</ecNumber>
    </submittedName>
</protein>
<dbReference type="InterPro" id="IPR036928">
    <property type="entry name" value="AS_sf"/>
</dbReference>
<dbReference type="Proteomes" id="UP001205890">
    <property type="component" value="Unassembled WGS sequence"/>
</dbReference>
<dbReference type="PANTHER" id="PTHR43372:SF4">
    <property type="entry name" value="FATTY-ACID AMIDE HYDROLASE 2"/>
    <property type="match status" value="1"/>
</dbReference>
<dbReference type="SUPFAM" id="SSF75304">
    <property type="entry name" value="Amidase signature (AS) enzymes"/>
    <property type="match status" value="1"/>
</dbReference>
<dbReference type="RefSeq" id="WP_254741857.1">
    <property type="nucleotide sequence ID" value="NZ_JANCLU010000009.1"/>
</dbReference>
<reference evidence="2 3" key="1">
    <citation type="submission" date="2022-07" db="EMBL/GenBank/DDBJ databases">
        <authorList>
            <person name="Li W.-J."/>
            <person name="Deng Q.-Q."/>
        </authorList>
    </citation>
    <scope>NUCLEOTIDE SEQUENCE [LARGE SCALE GENOMIC DNA]</scope>
    <source>
        <strain evidence="2 3">SYSU M60028</strain>
    </source>
</reference>
<comment type="caution">
    <text evidence="2">The sequence shown here is derived from an EMBL/GenBank/DDBJ whole genome shotgun (WGS) entry which is preliminary data.</text>
</comment>
<keyword evidence="3" id="KW-1185">Reference proteome</keyword>
<evidence type="ECO:0000259" key="1">
    <source>
        <dbReference type="Pfam" id="PF01425"/>
    </source>
</evidence>
<dbReference type="EMBL" id="JANCLU010000009">
    <property type="protein sequence ID" value="MCP8939075.1"/>
    <property type="molecule type" value="Genomic_DNA"/>
</dbReference>
<dbReference type="InterPro" id="IPR023631">
    <property type="entry name" value="Amidase_dom"/>
</dbReference>
<dbReference type="PANTHER" id="PTHR43372">
    <property type="entry name" value="FATTY-ACID AMIDE HYDROLASE"/>
    <property type="match status" value="1"/>
</dbReference>
<dbReference type="Gene3D" id="3.90.1300.10">
    <property type="entry name" value="Amidase signature (AS) domain"/>
    <property type="match status" value="1"/>
</dbReference>
<feature type="domain" description="Amidase" evidence="1">
    <location>
        <begin position="24"/>
        <end position="459"/>
    </location>
</feature>
<sequence length="484" mass="50704">MDLLTRPATEILSALARREVSAVELLDATLARIDAVNPALNAVVAMDADAARAAAAASDRRRAGGQDGLLEGLPMTIKDAFDTAGLVTVGGAPAWRDRVPESDAAPVARLRAAGAVILGKTNVPPYSGDWIADNPIYGRTNNPWDLSRSPGGSSGGAATAVATGMSALELGSDLGGSIRWPAHACGVFGFKPTWGLVSTRGHRPPPPGIDIEADLSVAGPLARSARDLDLMLSVISGPSALDGVKPRLDPPRRTTAKGLRVAVWLDERFAPVDHEVAAGVRRAAALLASARADVDEEARPAFRFEESFEVYALLNHAIVAAGLPEKIRDRLAAEAAAYAPGDLSHRALQTRGARLDVASFRSLQERRAALKRAWAAFFTRFDVVLAPPAPVVAVPHPPADMQARRLSVDGRERPWFDLLLWSGLATVSHLPAAVAPVMRAESGLPVGVQIIAAEGGDRTAIGVAGILEALGCRFVAPPLPNAKG</sequence>
<dbReference type="InterPro" id="IPR052739">
    <property type="entry name" value="FAAH2"/>
</dbReference>
<name>A0ABT1LC41_9HYPH</name>
<dbReference type="Pfam" id="PF01425">
    <property type="entry name" value="Amidase"/>
    <property type="match status" value="1"/>
</dbReference>
<dbReference type="NCBIfam" id="NF004816">
    <property type="entry name" value="PRK06170.1"/>
    <property type="match status" value="1"/>
</dbReference>
<organism evidence="2 3">
    <name type="scientific">Alsobacter ponti</name>
    <dbReference type="NCBI Taxonomy" id="2962936"/>
    <lineage>
        <taxon>Bacteria</taxon>
        <taxon>Pseudomonadati</taxon>
        <taxon>Pseudomonadota</taxon>
        <taxon>Alphaproteobacteria</taxon>
        <taxon>Hyphomicrobiales</taxon>
        <taxon>Alsobacteraceae</taxon>
        <taxon>Alsobacter</taxon>
    </lineage>
</organism>
<accession>A0ABT1LC41</accession>
<evidence type="ECO:0000313" key="2">
    <source>
        <dbReference type="EMBL" id="MCP8939075.1"/>
    </source>
</evidence>
<dbReference type="EC" id="3.5.1.4" evidence="2"/>
<dbReference type="GO" id="GO:0004040">
    <property type="term" value="F:amidase activity"/>
    <property type="evidence" value="ECO:0007669"/>
    <property type="project" value="UniProtKB-EC"/>
</dbReference>